<feature type="domain" description="Beta-ketoacyl-[acyl-carrier-protein] synthase III N-terminal" evidence="4">
    <location>
        <begin position="117"/>
        <end position="189"/>
    </location>
</feature>
<accession>A0ABX7JJB1</accession>
<dbReference type="InterPro" id="IPR013751">
    <property type="entry name" value="ACP_syn_III_N"/>
</dbReference>
<keyword evidence="1" id="KW-0808">Transferase</keyword>
<evidence type="ECO:0000313" key="5">
    <source>
        <dbReference type="EMBL" id="QRZ13651.1"/>
    </source>
</evidence>
<dbReference type="PANTHER" id="PTHR34069">
    <property type="entry name" value="3-OXOACYL-[ACYL-CARRIER-PROTEIN] SYNTHASE 3"/>
    <property type="match status" value="1"/>
</dbReference>
<dbReference type="Pfam" id="PF08541">
    <property type="entry name" value="ACP_syn_III_C"/>
    <property type="match status" value="1"/>
</dbReference>
<proteinExistence type="predicted"/>
<dbReference type="InterPro" id="IPR016039">
    <property type="entry name" value="Thiolase-like"/>
</dbReference>
<organism evidence="5 6">
    <name type="scientific">Paracoccus methylovorus</name>
    <dbReference type="NCBI Taxonomy" id="2812658"/>
    <lineage>
        <taxon>Bacteria</taxon>
        <taxon>Pseudomonadati</taxon>
        <taxon>Pseudomonadota</taxon>
        <taxon>Alphaproteobacteria</taxon>
        <taxon>Rhodobacterales</taxon>
        <taxon>Paracoccaceae</taxon>
        <taxon>Paracoccus</taxon>
    </lineage>
</organism>
<dbReference type="PANTHER" id="PTHR34069:SF2">
    <property type="entry name" value="BETA-KETOACYL-[ACYL-CARRIER-PROTEIN] SYNTHASE III"/>
    <property type="match status" value="1"/>
</dbReference>
<evidence type="ECO:0000256" key="1">
    <source>
        <dbReference type="ARBA" id="ARBA00022679"/>
    </source>
</evidence>
<feature type="domain" description="Beta-ketoacyl-[acyl-carrier-protein] synthase III C-terminal" evidence="3">
    <location>
        <begin position="245"/>
        <end position="333"/>
    </location>
</feature>
<keyword evidence="2" id="KW-0012">Acyltransferase</keyword>
<dbReference type="EMBL" id="CP070368">
    <property type="protein sequence ID" value="QRZ13651.1"/>
    <property type="molecule type" value="Genomic_DNA"/>
</dbReference>
<evidence type="ECO:0000259" key="4">
    <source>
        <dbReference type="Pfam" id="PF08545"/>
    </source>
</evidence>
<dbReference type="RefSeq" id="WP_205294635.1">
    <property type="nucleotide sequence ID" value="NZ_CP070368.1"/>
</dbReference>
<dbReference type="SUPFAM" id="SSF53901">
    <property type="entry name" value="Thiolase-like"/>
    <property type="match status" value="1"/>
</dbReference>
<dbReference type="InterPro" id="IPR013747">
    <property type="entry name" value="ACP_syn_III_C"/>
</dbReference>
<protein>
    <submittedName>
        <fullName evidence="5">Ketoacyl-ACP synthase III</fullName>
    </submittedName>
</protein>
<gene>
    <name evidence="5" type="ORF">JWJ88_03010</name>
</gene>
<evidence type="ECO:0000259" key="3">
    <source>
        <dbReference type="Pfam" id="PF08541"/>
    </source>
</evidence>
<evidence type="ECO:0000256" key="2">
    <source>
        <dbReference type="ARBA" id="ARBA00023315"/>
    </source>
</evidence>
<dbReference type="Pfam" id="PF08545">
    <property type="entry name" value="ACP_syn_III"/>
    <property type="match status" value="1"/>
</dbReference>
<evidence type="ECO:0000313" key="6">
    <source>
        <dbReference type="Proteomes" id="UP000663629"/>
    </source>
</evidence>
<name>A0ABX7JJB1_9RHOB</name>
<reference evidence="5 6" key="1">
    <citation type="submission" date="2021-02" db="EMBL/GenBank/DDBJ databases">
        <title>Paracoccus methylovroum sp.nov., a new methanol and methylamine utilizing methylotrophic denitrifer.</title>
        <authorList>
            <person name="Timsy T."/>
            <person name="Behrendt U."/>
            <person name="Ulrich A."/>
            <person name="Spanner T."/>
            <person name="Foesel B.U."/>
            <person name="Horn M.A."/>
            <person name="Kolb S."/>
        </authorList>
    </citation>
    <scope>NUCLEOTIDE SEQUENCE [LARGE SCALE GENOMIC DNA]</scope>
    <source>
        <strain evidence="5 6">H4-D09</strain>
    </source>
</reference>
<dbReference type="CDD" id="cd00830">
    <property type="entry name" value="KAS_III"/>
    <property type="match status" value="1"/>
</dbReference>
<keyword evidence="6" id="KW-1185">Reference proteome</keyword>
<sequence length="334" mass="34916">MSRTDQTPTINMTITGTGSYLPCKVLTSAAIDARMGWQDGTCQSRYGIVARHVAAGEETSSLMASKAAHRAMEMAGCRPQDLDLILGACGVMEQPIPSTAVLVQEKLGLGRTGIPAYDVNATCLSFLQALDVAALHIQCGRARRVLVFSADIASVGLDWNHPEAAAIFGDGAAAVVLEAGGTGGILAQDFCTFAHGHDACVLAAGGTRVNPARGIAPGEDRFRMDGGKAFRVASRHLPLFLARLLRRAGVTMDKIGCVIPHQASALALRHAVENLRLASDKVIDIFALTGNQIAASIPVALDHAVRSGRLRRGNTALLLGTSAGISIGGAMVRF</sequence>
<dbReference type="Proteomes" id="UP000663629">
    <property type="component" value="Chromosome 1"/>
</dbReference>
<dbReference type="Gene3D" id="3.40.47.10">
    <property type="match status" value="1"/>
</dbReference>